<dbReference type="KEGG" id="ssl:SS1G_01693"/>
<feature type="region of interest" description="Disordered" evidence="6">
    <location>
        <begin position="626"/>
        <end position="719"/>
    </location>
</feature>
<keyword evidence="3" id="KW-0805">Transcription regulation</keyword>
<evidence type="ECO:0000313" key="7">
    <source>
        <dbReference type="EMBL" id="APA05912.1"/>
    </source>
</evidence>
<accession>A0A1D9PTQ9</accession>
<feature type="compositionally biased region" description="Acidic residues" evidence="6">
    <location>
        <begin position="116"/>
        <end position="131"/>
    </location>
</feature>
<sequence>MSGETQLEMSVDPIIPDEASIDDELSDVELEEDRSSSLSEIEDKDAEQEHEDDAEVSDELSNPSEDDDSEAETERLEVSPHKLRVQRNVVLNSHNSTDSQERSPSKLHNHIMAHEAEEDEDDADPLSDDDVSIANDSSKSSRHDDAEMDHNAETAATSLEDAKGEGKRALSTSEIDSKKRKRSIMGSGGIDEDFDEPLPKRTGAIIDQGDDYAIEDDLPVEEDVSNTISGNISGEEGDGPQEQVLADATEAILPDDEIAETASIPTSPKRRGRKKKKALENGTNMEDELDGLQNGMLINGEDGTRNGEEDHVENEEDDEADLISKTEEELEKKMSAFDQLGGIEKNFSVFRDRLYDERLEQINREEAMLRQDNPTHPDLLAMMNAVEARRNERIRVAEKLREYELQTLKTYAVARRSQILVQYRQEAREIRESKMEQLGKQWYEIQHDRRNYSTGVPEYTLNYPTRRSQQVQNQVAYSNEVSILSGIAKHVGFPAAPSMAQATPAELEEDFEKMGRTTHVHQHAALPLQELAALRTAGSTSRFRPAEEQFIEQTPWANPQHPSHVHLIQRQTSAQHTPRTTSPLSQIQVQPRRHSHQQGGPISGTFSNMSTSVLQHSNGYMMSGGRVSPHNPFSNTSHLHKIVPSPLGSRQPSLSPKQTRPPHIPLHISNEQQSNQASQVASNQTHQTSRAGLHDVVREMARESPPTEIASKRELVGRS</sequence>
<feature type="region of interest" description="Disordered" evidence="6">
    <location>
        <begin position="300"/>
        <end position="320"/>
    </location>
</feature>
<dbReference type="InterPro" id="IPR013907">
    <property type="entry name" value="Sds3"/>
</dbReference>
<feature type="compositionally biased region" description="Basic and acidic residues" evidence="6">
    <location>
        <begin position="139"/>
        <end position="152"/>
    </location>
</feature>
<dbReference type="VEuPathDB" id="FungiDB:sscle_01g006820"/>
<feature type="compositionally biased region" description="Basic and acidic residues" evidence="6">
    <location>
        <begin position="692"/>
        <end position="702"/>
    </location>
</feature>
<feature type="compositionally biased region" description="Acidic residues" evidence="6">
    <location>
        <begin position="40"/>
        <end position="71"/>
    </location>
</feature>
<evidence type="ECO:0000256" key="2">
    <source>
        <dbReference type="ARBA" id="ARBA00022491"/>
    </source>
</evidence>
<dbReference type="AlphaFoldDB" id="A0A1D9PTQ9"/>
<comment type="subcellular location">
    <subcellularLocation>
        <location evidence="1">Nucleus</location>
    </subcellularLocation>
</comment>
<dbReference type="SMART" id="SM01401">
    <property type="entry name" value="Sds3"/>
    <property type="match status" value="1"/>
</dbReference>
<reference evidence="8" key="1">
    <citation type="journal article" date="2017" name="Genome Biol. Evol.">
        <title>The complete genome sequence of the phytopathogenic fungus Sclerotinia sclerotiorum reveals insights into the genome architecture of broad host range pathogens.</title>
        <authorList>
            <person name="Derbyshire M."/>
            <person name="Denton-Giles M."/>
            <person name="Hegedus D."/>
            <person name="Seifbarghy S."/>
            <person name="Rollins J."/>
            <person name="van Kan J."/>
            <person name="Seidl M.F."/>
            <person name="Faino L."/>
            <person name="Mbengue M."/>
            <person name="Navaud O."/>
            <person name="Raffaele S."/>
            <person name="Hammond-Kosack K."/>
            <person name="Heard S."/>
            <person name="Oliver R."/>
        </authorList>
    </citation>
    <scope>NUCLEOTIDE SEQUENCE [LARGE SCALE GENOMIC DNA]</scope>
    <source>
        <strain evidence="8">ATCC 18683 / 1980 / Ss-1</strain>
    </source>
</reference>
<dbReference type="Proteomes" id="UP000177798">
    <property type="component" value="Chromosome 1"/>
</dbReference>
<dbReference type="GO" id="GO:0010468">
    <property type="term" value="P:regulation of gene expression"/>
    <property type="evidence" value="ECO:0007669"/>
    <property type="project" value="UniProtKB-ARBA"/>
</dbReference>
<evidence type="ECO:0000313" key="8">
    <source>
        <dbReference type="Proteomes" id="UP000177798"/>
    </source>
</evidence>
<feature type="compositionally biased region" description="Low complexity" evidence="6">
    <location>
        <begin position="669"/>
        <end position="684"/>
    </location>
</feature>
<evidence type="ECO:0000256" key="1">
    <source>
        <dbReference type="ARBA" id="ARBA00004123"/>
    </source>
</evidence>
<proteinExistence type="predicted"/>
<dbReference type="PANTHER" id="PTHR21964">
    <property type="entry name" value="BREAST CANCER METASTASIS-SUPPRESSOR 1"/>
    <property type="match status" value="1"/>
</dbReference>
<evidence type="ECO:0000256" key="6">
    <source>
        <dbReference type="SAM" id="MobiDB-lite"/>
    </source>
</evidence>
<feature type="compositionally biased region" description="Acidic residues" evidence="6">
    <location>
        <begin position="310"/>
        <end position="320"/>
    </location>
</feature>
<keyword evidence="5" id="KW-0539">Nucleus</keyword>
<dbReference type="Gene3D" id="1.20.5.1500">
    <property type="match status" value="1"/>
</dbReference>
<feature type="compositionally biased region" description="Basic and acidic residues" evidence="6">
    <location>
        <begin position="710"/>
        <end position="719"/>
    </location>
</feature>
<feature type="compositionally biased region" description="Acidic residues" evidence="6">
    <location>
        <begin position="19"/>
        <end position="32"/>
    </location>
</feature>
<dbReference type="EMBL" id="CP017814">
    <property type="protein sequence ID" value="APA05912.1"/>
    <property type="molecule type" value="Genomic_DNA"/>
</dbReference>
<keyword evidence="2" id="KW-0678">Repressor</keyword>
<evidence type="ECO:0000256" key="4">
    <source>
        <dbReference type="ARBA" id="ARBA00023163"/>
    </source>
</evidence>
<evidence type="ECO:0000256" key="5">
    <source>
        <dbReference type="ARBA" id="ARBA00023242"/>
    </source>
</evidence>
<dbReference type="OMA" id="DTPWANP"/>
<name>A0A1D9PTQ9_SCLS1</name>
<keyword evidence="4" id="KW-0804">Transcription</keyword>
<feature type="compositionally biased region" description="Basic residues" evidence="6">
    <location>
        <begin position="268"/>
        <end position="277"/>
    </location>
</feature>
<dbReference type="Pfam" id="PF08598">
    <property type="entry name" value="Sds3"/>
    <property type="match status" value="1"/>
</dbReference>
<feature type="compositionally biased region" description="Acidic residues" evidence="6">
    <location>
        <begin position="208"/>
        <end position="224"/>
    </location>
</feature>
<feature type="compositionally biased region" description="Polar residues" evidence="6">
    <location>
        <begin position="648"/>
        <end position="658"/>
    </location>
</feature>
<feature type="region of interest" description="Disordered" evidence="6">
    <location>
        <begin position="1"/>
        <end position="288"/>
    </location>
</feature>
<dbReference type="RefSeq" id="XP_001597499.1">
    <property type="nucleotide sequence ID" value="XM_001597449.1"/>
</dbReference>
<evidence type="ECO:0008006" key="9">
    <source>
        <dbReference type="Google" id="ProtNLM"/>
    </source>
</evidence>
<organism evidence="7 8">
    <name type="scientific">Sclerotinia sclerotiorum (strain ATCC 18683 / 1980 / Ss-1)</name>
    <name type="common">White mold</name>
    <name type="synonym">Whetzelinia sclerotiorum</name>
    <dbReference type="NCBI Taxonomy" id="665079"/>
    <lineage>
        <taxon>Eukaryota</taxon>
        <taxon>Fungi</taxon>
        <taxon>Dikarya</taxon>
        <taxon>Ascomycota</taxon>
        <taxon>Pezizomycotina</taxon>
        <taxon>Leotiomycetes</taxon>
        <taxon>Helotiales</taxon>
        <taxon>Sclerotiniaceae</taxon>
        <taxon>Sclerotinia</taxon>
    </lineage>
</organism>
<evidence type="ECO:0000256" key="3">
    <source>
        <dbReference type="ARBA" id="ARBA00023015"/>
    </source>
</evidence>
<dbReference type="GO" id="GO:0005654">
    <property type="term" value="C:nucleoplasm"/>
    <property type="evidence" value="ECO:0007669"/>
    <property type="project" value="UniProtKB-ARBA"/>
</dbReference>
<feature type="compositionally biased region" description="Polar residues" evidence="6">
    <location>
        <begin position="89"/>
        <end position="98"/>
    </location>
</feature>
<protein>
    <recommendedName>
        <fullName evidence="9">Transcriptional regulatory protein DEP1</fullName>
    </recommendedName>
</protein>
<gene>
    <name evidence="7" type="ORF">sscle_01g006820</name>
</gene>
<dbReference type="OrthoDB" id="20886at2759"/>